<dbReference type="Proteomes" id="UP000442535">
    <property type="component" value="Unassembled WGS sequence"/>
</dbReference>
<name>A0A7K0K3S6_9ACTO</name>
<organism evidence="3 4">
    <name type="scientific">Mobiluncus porci</name>
    <dbReference type="NCBI Taxonomy" id="2652278"/>
    <lineage>
        <taxon>Bacteria</taxon>
        <taxon>Bacillati</taxon>
        <taxon>Actinomycetota</taxon>
        <taxon>Actinomycetes</taxon>
        <taxon>Actinomycetales</taxon>
        <taxon>Actinomycetaceae</taxon>
        <taxon>Mobiluncus</taxon>
    </lineage>
</organism>
<reference evidence="3 4" key="1">
    <citation type="submission" date="2019-08" db="EMBL/GenBank/DDBJ databases">
        <title>In-depth cultivation of the pig gut microbiome towards novel bacterial diversity and tailored functional studies.</title>
        <authorList>
            <person name="Wylensek D."/>
            <person name="Hitch T.C.A."/>
            <person name="Clavel T."/>
        </authorList>
    </citation>
    <scope>NUCLEOTIDE SEQUENCE [LARGE SCALE GENOMIC DNA]</scope>
    <source>
        <strain evidence="3 4">RF-GAM-744-WT-7</strain>
    </source>
</reference>
<protein>
    <recommendedName>
        <fullName evidence="2">CT398-like coiled coil hairpin domain-containing protein</fullName>
    </recommendedName>
</protein>
<feature type="compositionally biased region" description="Basic and acidic residues" evidence="1">
    <location>
        <begin position="73"/>
        <end position="87"/>
    </location>
</feature>
<accession>A0A7K0K3S6</accession>
<dbReference type="AlphaFoldDB" id="A0A7K0K3S6"/>
<evidence type="ECO:0000313" key="3">
    <source>
        <dbReference type="EMBL" id="MST50089.1"/>
    </source>
</evidence>
<dbReference type="RefSeq" id="WP_154545402.1">
    <property type="nucleotide sequence ID" value="NZ_VUMY01000013.1"/>
</dbReference>
<sequence>MKAAPEDQVKLLDLQVLDKKIAGLKHELATLPAGEREKELTVAREELQTEIAVAKSSKNDLSRALKQAEAEVSKVQERAKTQRERLDGGGISPKEMEKIQEELGQLATRQGDLEDAALDAMDAVERATGHLNELENRQETLEEELKDVHAEAQSESGKIQEDLDSAKASRKALAEEIPADLVDEYEACRRSSGIGVVEVNGARSVGVQLEFSVAEISRIETAPPDEVLVSEDHNVIIVRR</sequence>
<feature type="domain" description="CT398-like coiled coil hairpin" evidence="2">
    <location>
        <begin position="14"/>
        <end position="193"/>
    </location>
</feature>
<keyword evidence="4" id="KW-1185">Reference proteome</keyword>
<dbReference type="EMBL" id="VUMY01000013">
    <property type="protein sequence ID" value="MST50089.1"/>
    <property type="molecule type" value="Genomic_DNA"/>
</dbReference>
<dbReference type="InterPro" id="IPR056003">
    <property type="entry name" value="CT398_CC_hairpin"/>
</dbReference>
<gene>
    <name evidence="3" type="ORF">FYJ63_07555</name>
</gene>
<dbReference type="Gene3D" id="1.10.287.1490">
    <property type="match status" value="1"/>
</dbReference>
<evidence type="ECO:0000256" key="1">
    <source>
        <dbReference type="SAM" id="MobiDB-lite"/>
    </source>
</evidence>
<proteinExistence type="predicted"/>
<comment type="caution">
    <text evidence="3">The sequence shown here is derived from an EMBL/GenBank/DDBJ whole genome shotgun (WGS) entry which is preliminary data.</text>
</comment>
<evidence type="ECO:0000313" key="4">
    <source>
        <dbReference type="Proteomes" id="UP000442535"/>
    </source>
</evidence>
<dbReference type="Pfam" id="PF24481">
    <property type="entry name" value="CT398_CC"/>
    <property type="match status" value="1"/>
</dbReference>
<feature type="region of interest" description="Disordered" evidence="1">
    <location>
        <begin position="73"/>
        <end position="94"/>
    </location>
</feature>
<evidence type="ECO:0000259" key="2">
    <source>
        <dbReference type="Pfam" id="PF24481"/>
    </source>
</evidence>